<gene>
    <name evidence="3" type="ORF">EJ913_12685</name>
</gene>
<evidence type="ECO:0000256" key="1">
    <source>
        <dbReference type="SAM" id="MobiDB-lite"/>
    </source>
</evidence>
<accession>A0A433J9S3</accession>
<dbReference type="EMBL" id="RZIJ01000008">
    <property type="protein sequence ID" value="RUQ71493.1"/>
    <property type="molecule type" value="Genomic_DNA"/>
</dbReference>
<feature type="compositionally biased region" description="Polar residues" evidence="1">
    <location>
        <begin position="181"/>
        <end position="196"/>
    </location>
</feature>
<evidence type="ECO:0000259" key="2">
    <source>
        <dbReference type="Pfam" id="PF09851"/>
    </source>
</evidence>
<dbReference type="OrthoDB" id="10001538at2"/>
<sequence length="214" mass="23964">MKEDKNLYTVFFKKNKADSDEKIIIFVNGFIVNNGNFPEEAKEIPCVLILTSKGIRFYATGLRREFFVKISMSDFASIEYCSYLIRDGVKLFASGKTIDFRVREKRQLSRMMYDALKSAHAAHKAASSCKATPEATKKDDVETSLDTLGRLRDAGYITQAEFKEKREAILIGLGKLAEPGTAQSSATTPLVPSASNGYLRPDEGRKPRVWVFSP</sequence>
<dbReference type="Pfam" id="PF09851">
    <property type="entry name" value="SHOCT"/>
    <property type="match status" value="1"/>
</dbReference>
<dbReference type="AlphaFoldDB" id="A0A433J9S3"/>
<dbReference type="Proteomes" id="UP000280346">
    <property type="component" value="Unassembled WGS sequence"/>
</dbReference>
<dbReference type="RefSeq" id="WP_126998317.1">
    <property type="nucleotide sequence ID" value="NZ_JBNPXW010000003.1"/>
</dbReference>
<feature type="region of interest" description="Disordered" evidence="1">
    <location>
        <begin position="180"/>
        <end position="199"/>
    </location>
</feature>
<dbReference type="InterPro" id="IPR018649">
    <property type="entry name" value="SHOCT"/>
</dbReference>
<organism evidence="3 4">
    <name type="scientific">Azospirillum doebereinerae</name>
    <dbReference type="NCBI Taxonomy" id="92933"/>
    <lineage>
        <taxon>Bacteria</taxon>
        <taxon>Pseudomonadati</taxon>
        <taxon>Pseudomonadota</taxon>
        <taxon>Alphaproteobacteria</taxon>
        <taxon>Rhodospirillales</taxon>
        <taxon>Azospirillaceae</taxon>
        <taxon>Azospirillum</taxon>
    </lineage>
</organism>
<proteinExistence type="predicted"/>
<keyword evidence="4" id="KW-1185">Reference proteome</keyword>
<comment type="caution">
    <text evidence="3">The sequence shown here is derived from an EMBL/GenBank/DDBJ whole genome shotgun (WGS) entry which is preliminary data.</text>
</comment>
<evidence type="ECO:0000313" key="4">
    <source>
        <dbReference type="Proteomes" id="UP000280346"/>
    </source>
</evidence>
<name>A0A433J9S3_9PROT</name>
<evidence type="ECO:0000313" key="3">
    <source>
        <dbReference type="EMBL" id="RUQ71493.1"/>
    </source>
</evidence>
<reference evidence="3 4" key="1">
    <citation type="submission" date="2018-12" db="EMBL/GenBank/DDBJ databases">
        <authorList>
            <person name="Yang Y."/>
        </authorList>
    </citation>
    <scope>NUCLEOTIDE SEQUENCE [LARGE SCALE GENOMIC DNA]</scope>
    <source>
        <strain evidence="3 4">GSF71</strain>
    </source>
</reference>
<feature type="domain" description="SHOCT" evidence="2">
    <location>
        <begin position="145"/>
        <end position="170"/>
    </location>
</feature>
<protein>
    <submittedName>
        <fullName evidence="3">SHOCT domain-containing protein</fullName>
    </submittedName>
</protein>